<keyword evidence="6" id="KW-0677">Repeat</keyword>
<dbReference type="Gene3D" id="3.80.10.10">
    <property type="entry name" value="Ribonuclease Inhibitor"/>
    <property type="match status" value="1"/>
</dbReference>
<dbReference type="Pfam" id="PF06458">
    <property type="entry name" value="MucBP"/>
    <property type="match status" value="4"/>
</dbReference>
<comment type="subcellular location">
    <subcellularLocation>
        <location evidence="1">Secreted</location>
    </subcellularLocation>
</comment>
<feature type="domain" description="MucBP" evidence="8">
    <location>
        <begin position="531"/>
        <end position="593"/>
    </location>
</feature>
<dbReference type="InterPro" id="IPR032675">
    <property type="entry name" value="LRR_dom_sf"/>
</dbReference>
<feature type="signal peptide" evidence="7">
    <location>
        <begin position="1"/>
        <end position="35"/>
    </location>
</feature>
<accession>A0A099WE49</accession>
<dbReference type="STRING" id="1552123.EP57_05585"/>
<evidence type="ECO:0000256" key="7">
    <source>
        <dbReference type="SAM" id="SignalP"/>
    </source>
</evidence>
<organism evidence="9 10">
    <name type="scientific">Listeria booriae</name>
    <dbReference type="NCBI Taxonomy" id="1552123"/>
    <lineage>
        <taxon>Bacteria</taxon>
        <taxon>Bacillati</taxon>
        <taxon>Bacillota</taxon>
        <taxon>Bacilli</taxon>
        <taxon>Bacillales</taxon>
        <taxon>Listeriaceae</taxon>
        <taxon>Listeria</taxon>
    </lineage>
</organism>
<evidence type="ECO:0000313" key="9">
    <source>
        <dbReference type="EMBL" id="KGL42926.1"/>
    </source>
</evidence>
<evidence type="ECO:0000256" key="3">
    <source>
        <dbReference type="ARBA" id="ARBA00022525"/>
    </source>
</evidence>
<dbReference type="GeneID" id="58716859"/>
<keyword evidence="5 7" id="KW-0732">Signal</keyword>
<dbReference type="PANTHER" id="PTHR46652:SF3">
    <property type="entry name" value="LEUCINE-RICH REPEAT-CONTAINING PROTEIN 9"/>
    <property type="match status" value="1"/>
</dbReference>
<comment type="similarity">
    <text evidence="2">Belongs to the internalin family.</text>
</comment>
<feature type="domain" description="MucBP" evidence="8">
    <location>
        <begin position="327"/>
        <end position="388"/>
    </location>
</feature>
<comment type="caution">
    <text evidence="9">The sequence shown here is derived from an EMBL/GenBank/DDBJ whole genome shotgun (WGS) entry which is preliminary data.</text>
</comment>
<dbReference type="eggNOG" id="COG4886">
    <property type="taxonomic scope" value="Bacteria"/>
</dbReference>
<dbReference type="EMBL" id="JNFA01000011">
    <property type="protein sequence ID" value="KGL42926.1"/>
    <property type="molecule type" value="Genomic_DNA"/>
</dbReference>
<keyword evidence="10" id="KW-1185">Reference proteome</keyword>
<keyword evidence="4" id="KW-0433">Leucine-rich repeat</keyword>
<keyword evidence="3" id="KW-0964">Secreted</keyword>
<feature type="domain" description="MucBP" evidence="8">
    <location>
        <begin position="395"/>
        <end position="457"/>
    </location>
</feature>
<protein>
    <recommendedName>
        <fullName evidence="8">MucBP domain-containing protein</fullName>
    </recommendedName>
</protein>
<evidence type="ECO:0000256" key="5">
    <source>
        <dbReference type="ARBA" id="ARBA00022729"/>
    </source>
</evidence>
<dbReference type="OrthoDB" id="2365447at2"/>
<evidence type="ECO:0000256" key="4">
    <source>
        <dbReference type="ARBA" id="ARBA00022614"/>
    </source>
</evidence>
<evidence type="ECO:0000259" key="8">
    <source>
        <dbReference type="Pfam" id="PF06458"/>
    </source>
</evidence>
<dbReference type="PANTHER" id="PTHR46652">
    <property type="entry name" value="LEUCINE-RICH REPEAT AND IQ DOMAIN-CONTAINING PROTEIN 1-RELATED"/>
    <property type="match status" value="1"/>
</dbReference>
<dbReference type="GO" id="GO:0005576">
    <property type="term" value="C:extracellular region"/>
    <property type="evidence" value="ECO:0007669"/>
    <property type="project" value="UniProtKB-SubCell"/>
</dbReference>
<dbReference type="Gene3D" id="3.10.20.320">
    <property type="entry name" value="Putative peptidoglycan bound protein (lpxtg motif)"/>
    <property type="match status" value="4"/>
</dbReference>
<name>A0A099WE49_9LIST</name>
<dbReference type="Proteomes" id="UP000029844">
    <property type="component" value="Unassembled WGS sequence"/>
</dbReference>
<evidence type="ECO:0000313" key="10">
    <source>
        <dbReference type="Proteomes" id="UP000029844"/>
    </source>
</evidence>
<dbReference type="InterPro" id="IPR009459">
    <property type="entry name" value="MucBP_dom"/>
</dbReference>
<gene>
    <name evidence="9" type="ORF">EP57_05585</name>
</gene>
<evidence type="ECO:0000256" key="2">
    <source>
        <dbReference type="ARBA" id="ARBA00009432"/>
    </source>
</evidence>
<dbReference type="RefSeq" id="WP_036084875.1">
    <property type="nucleotide sequence ID" value="NZ_CBCSHQ010000001.1"/>
</dbReference>
<reference evidence="9 10" key="1">
    <citation type="submission" date="2014-05" db="EMBL/GenBank/DDBJ databases">
        <title>Novel Listeriaceae from food processing environments.</title>
        <authorList>
            <person name="den Bakker H.C."/>
        </authorList>
    </citation>
    <scope>NUCLEOTIDE SEQUENCE [LARGE SCALE GENOMIC DNA]</scope>
    <source>
        <strain evidence="9 10">FSL A5-0281</strain>
    </source>
</reference>
<dbReference type="AlphaFoldDB" id="A0A099WE49"/>
<evidence type="ECO:0000256" key="1">
    <source>
        <dbReference type="ARBA" id="ARBA00004613"/>
    </source>
</evidence>
<dbReference type="InterPro" id="IPR050836">
    <property type="entry name" value="SDS22/Internalin_LRR"/>
</dbReference>
<proteinExistence type="inferred from homology"/>
<feature type="domain" description="MucBP" evidence="8">
    <location>
        <begin position="463"/>
        <end position="524"/>
    </location>
</feature>
<dbReference type="InterPro" id="IPR014755">
    <property type="entry name" value="Cu-Rt/internalin_Ig-like"/>
</dbReference>
<dbReference type="eggNOG" id="COG4932">
    <property type="taxonomic scope" value="Bacteria"/>
</dbReference>
<sequence>MNKRKQHRIRLGIGMVVAGLLLAFPFSTSSPVAIADTTVGAEDKIVTFPDKTVEREVRVETGVYGTTPITQEAMKKVKKINIGYSDVKSLEGLQYAVNLTYFYATANDIQDITPLANLSKLQIIIMTGNHNLTDVQSLATMTGLQRIIMDWCAIREVPDLSKLTQLNWIWFGRNQIQSAEFARNVSSTLKFVSLGYNNISDASPLANTHNADIELVKNRILDVSMLDWESNIIDTSGQEVTLPVQKTGASHFIFSNPVLSTKGSILAPDSINDDGVYQEEGNQFRWPISPTQRTGSVSFIYREKNGKGISYNSGRVTIPFEVVEAAPVTVRYVDTKGESIADDETLTGEYSTNYTAAAKDIPTYTLVRTPENRMGTYTERPQTITFVYDKVDASPVTIEYRSTTGKIIAPGETLQGKLDEQYMAEEKGIPGYTLIEKPENQQGTFIDKTQTVTFLYKAEQGAPITVQYLDDQGKQLKPDTFLEGAFDTAYHTKAIDIAHYALVSSPLNAAGTFTLTPQTVTYQYVRLEGKPVIINYESKDGKTLHPETRLIGLEGTNYEATPKVIKGYDVLQVIGQTKGKYTADSQHVTFIYQAIGEAKTPFSLVAPREPQDPDPTSRLKETVPSVVSLQTEIRSKDEDTETKILPHTGDQENDWWFVGGGLLILTTAYRWRKM</sequence>
<evidence type="ECO:0000256" key="6">
    <source>
        <dbReference type="ARBA" id="ARBA00022737"/>
    </source>
</evidence>
<dbReference type="SUPFAM" id="SSF52058">
    <property type="entry name" value="L domain-like"/>
    <property type="match status" value="1"/>
</dbReference>
<feature type="chain" id="PRO_5001956263" description="MucBP domain-containing protein" evidence="7">
    <location>
        <begin position="36"/>
        <end position="674"/>
    </location>
</feature>
<dbReference type="Gene3D" id="2.60.40.1220">
    <property type="match status" value="1"/>
</dbReference>
<dbReference type="NCBIfam" id="TIGR01167">
    <property type="entry name" value="LPXTG_anchor"/>
    <property type="match status" value="1"/>
</dbReference>